<dbReference type="Proteomes" id="UP001295444">
    <property type="component" value="Chromosome 01"/>
</dbReference>
<comment type="cofactor">
    <cofactor evidence="1">
        <name>Mn(2+)</name>
        <dbReference type="ChEBI" id="CHEBI:29035"/>
    </cofactor>
</comment>
<evidence type="ECO:0000256" key="1">
    <source>
        <dbReference type="ARBA" id="ARBA00001936"/>
    </source>
</evidence>
<reference evidence="18" key="1">
    <citation type="submission" date="2022-03" db="EMBL/GenBank/DDBJ databases">
        <authorList>
            <person name="Alioto T."/>
            <person name="Alioto T."/>
            <person name="Gomez Garrido J."/>
        </authorList>
    </citation>
    <scope>NUCLEOTIDE SEQUENCE</scope>
</reference>
<evidence type="ECO:0000259" key="17">
    <source>
        <dbReference type="Pfam" id="PF02434"/>
    </source>
</evidence>
<keyword evidence="8" id="KW-0812">Transmembrane</keyword>
<dbReference type="GO" id="GO:0000166">
    <property type="term" value="F:nucleotide binding"/>
    <property type="evidence" value="ECO:0007669"/>
    <property type="project" value="UniProtKB-KW"/>
</dbReference>
<evidence type="ECO:0000256" key="11">
    <source>
        <dbReference type="ARBA" id="ARBA00022968"/>
    </source>
</evidence>
<evidence type="ECO:0000313" key="19">
    <source>
        <dbReference type="Proteomes" id="UP001295444"/>
    </source>
</evidence>
<dbReference type="PANTHER" id="PTHR23033:SF52">
    <property type="entry name" value="GLYCOPROTEIN-N-ACETYLGALACTOSAMINE 3-BETA-GALACTOSYLTRANSFERASE 1"/>
    <property type="match status" value="1"/>
</dbReference>
<keyword evidence="9" id="KW-0479">Metal-binding</keyword>
<dbReference type="GO" id="GO:0046872">
    <property type="term" value="F:metal ion binding"/>
    <property type="evidence" value="ECO:0007669"/>
    <property type="project" value="UniProtKB-KW"/>
</dbReference>
<keyword evidence="7" id="KW-0808">Transferase</keyword>
<evidence type="ECO:0000256" key="13">
    <source>
        <dbReference type="ARBA" id="ARBA00023136"/>
    </source>
</evidence>
<comment type="pathway">
    <text evidence="3">Protein modification; protein glycosylation.</text>
</comment>
<dbReference type="EMBL" id="OW240912">
    <property type="protein sequence ID" value="CAH2224510.1"/>
    <property type="molecule type" value="Genomic_DNA"/>
</dbReference>
<evidence type="ECO:0000256" key="7">
    <source>
        <dbReference type="ARBA" id="ARBA00022679"/>
    </source>
</evidence>
<evidence type="ECO:0000256" key="14">
    <source>
        <dbReference type="ARBA" id="ARBA00023157"/>
    </source>
</evidence>
<protein>
    <recommendedName>
        <fullName evidence="5">N-acetylgalactosaminide beta-1,3-galactosyltransferase</fullName>
        <ecNumber evidence="5">2.4.1.122</ecNumber>
    </recommendedName>
</protein>
<dbReference type="EC" id="2.4.1.122" evidence="5"/>
<dbReference type="PANTHER" id="PTHR23033">
    <property type="entry name" value="BETA1,3-GALACTOSYLTRANSFERASE"/>
    <property type="match status" value="1"/>
</dbReference>
<evidence type="ECO:0000256" key="2">
    <source>
        <dbReference type="ARBA" id="ARBA00004606"/>
    </source>
</evidence>
<organism evidence="18 19">
    <name type="scientific">Pelobates cultripes</name>
    <name type="common">Western spadefoot toad</name>
    <dbReference type="NCBI Taxonomy" id="61616"/>
    <lineage>
        <taxon>Eukaryota</taxon>
        <taxon>Metazoa</taxon>
        <taxon>Chordata</taxon>
        <taxon>Craniata</taxon>
        <taxon>Vertebrata</taxon>
        <taxon>Euteleostomi</taxon>
        <taxon>Amphibia</taxon>
        <taxon>Batrachia</taxon>
        <taxon>Anura</taxon>
        <taxon>Pelobatoidea</taxon>
        <taxon>Pelobatidae</taxon>
        <taxon>Pelobates</taxon>
    </lineage>
</organism>
<keyword evidence="10" id="KW-0547">Nucleotide-binding</keyword>
<name>A0AAD1VLW9_PELCU</name>
<evidence type="ECO:0000256" key="12">
    <source>
        <dbReference type="ARBA" id="ARBA00022989"/>
    </source>
</evidence>
<evidence type="ECO:0000256" key="5">
    <source>
        <dbReference type="ARBA" id="ARBA00012557"/>
    </source>
</evidence>
<feature type="domain" description="Fringe-like glycosyltransferase" evidence="17">
    <location>
        <begin position="609"/>
        <end position="711"/>
    </location>
</feature>
<comment type="similarity">
    <text evidence="4">Belongs to the glycosyltransferase 31 family. Beta3-Gal-T subfamily.</text>
</comment>
<dbReference type="InterPro" id="IPR026050">
    <property type="entry name" value="C1GALT1/C1GALT1_chp1"/>
</dbReference>
<dbReference type="GO" id="GO:0001525">
    <property type="term" value="P:angiogenesis"/>
    <property type="evidence" value="ECO:0007669"/>
    <property type="project" value="UniProtKB-ARBA"/>
</dbReference>
<evidence type="ECO:0000256" key="8">
    <source>
        <dbReference type="ARBA" id="ARBA00022692"/>
    </source>
</evidence>
<keyword evidence="15" id="KW-0464">Manganese</keyword>
<evidence type="ECO:0000256" key="15">
    <source>
        <dbReference type="ARBA" id="ARBA00023211"/>
    </source>
</evidence>
<evidence type="ECO:0000256" key="6">
    <source>
        <dbReference type="ARBA" id="ARBA00022676"/>
    </source>
</evidence>
<keyword evidence="13" id="KW-0472">Membrane</keyword>
<keyword evidence="12" id="KW-1133">Transmembrane helix</keyword>
<feature type="domain" description="Fringe-like glycosyltransferase" evidence="17">
    <location>
        <begin position="275"/>
        <end position="373"/>
    </location>
</feature>
<dbReference type="GO" id="GO:0016020">
    <property type="term" value="C:membrane"/>
    <property type="evidence" value="ECO:0007669"/>
    <property type="project" value="UniProtKB-SubCell"/>
</dbReference>
<evidence type="ECO:0000256" key="10">
    <source>
        <dbReference type="ARBA" id="ARBA00022741"/>
    </source>
</evidence>
<gene>
    <name evidence="18" type="ORF">PECUL_23A029344</name>
</gene>
<evidence type="ECO:0000313" key="18">
    <source>
        <dbReference type="EMBL" id="CAH2224510.1"/>
    </source>
</evidence>
<evidence type="ECO:0000256" key="4">
    <source>
        <dbReference type="ARBA" id="ARBA00006462"/>
    </source>
</evidence>
<dbReference type="AlphaFoldDB" id="A0AAD1VLW9"/>
<dbReference type="Gene3D" id="3.90.550.50">
    <property type="match status" value="2"/>
</dbReference>
<sequence length="842" mass="97563">MGCLRERFPDLPIPWFANFQVQYYFYTISQHLTASNWSNALDYLLCTANSAFYSISTLHAFLRYTPNWNAIQMGLGKWKIHFTDITPEDIQNSHYTQSQLLPMVSYRDMFLKTTHNAYFTPHRLHLMRLPRAPESGVLAASGDIKCVKAVQRLKLASSFPCSPVRFYAVNCFCFSTLLDSSAQYSIPQFLLTDSGDHSVSEDLSRKVRVLCWIMTAPGNLQTKAIHVKHSWTRHCNITLFMSSVTNESFPTIGLGTKEGRDELYWKTIRAFQYIHKHYFDKADWFLKADDDTYVIMDNLRLLLSNYTPDQPIYLGKRFKVFVNQGYMSGGAGYVLNKESLKRFVEGFHTGVCTHLSSVEDLELGKCLEKMGIAAGDTRDTENRETFHPFTPDFHINGRFAQGDSYRHYCYYPFAEGPQCCSDLAISYHYVSPELMHTLEYFTYHLRPYGYQYRYQPPLPLNQHNKAIDPEIRTLAYLIAYLIRAPDGIFFPKLMQSAPPFMHVKNMLWKKETHCWKKEKEDERGAGPDYDNSSVSEDLSRKVRVLCWIMTAPANLQTKAIHVKHSWTRHCNITLFMSSVTNENFPTIGLGTKEGRDELYWKTIRAFHYIHKHYFDQADWFLKADDDTYVIMENLRLMLSNYTPDQPIYFGKRFKLFVNQGYMSGGAGYVLNKESLKRFVEGFRAGNCTHDSPVEDLELGRCMETMGISAVDTRDNKKRETFNPFTPQYHLTSKFALDDLYREYCFYPVIEGPFCCSDLAISFHYVKAELMHMLEYFTYHFRPYGYQYRYQPPLPENIGSPPRPVAENVLSQKVFVNSSTISSSRTGIPYVSLSLNKNSVPDG</sequence>
<evidence type="ECO:0000256" key="9">
    <source>
        <dbReference type="ARBA" id="ARBA00022723"/>
    </source>
</evidence>
<dbReference type="GO" id="GO:0016263">
    <property type="term" value="F:glycoprotein-N-acetylgalactosamine 3-beta-galactosyltransferase activity"/>
    <property type="evidence" value="ECO:0007669"/>
    <property type="project" value="UniProtKB-EC"/>
</dbReference>
<dbReference type="FunFam" id="3.90.550.50:FF:000007">
    <property type="entry name" value="Glycoprotein-N-acetylgalactosamine 3-beta-galactosyltransferase 1"/>
    <property type="match status" value="2"/>
</dbReference>
<keyword evidence="14" id="KW-1015">Disulfide bond</keyword>
<dbReference type="Pfam" id="PF02434">
    <property type="entry name" value="Fringe"/>
    <property type="match status" value="2"/>
</dbReference>
<accession>A0AAD1VLW9</accession>
<keyword evidence="11" id="KW-0735">Signal-anchor</keyword>
<comment type="catalytic activity">
    <reaction evidence="16">
        <text>an N-acetyl-alpha-D-galactosaminyl derivative + UDP-alpha-D-galactose = a beta-D-galactosyl-(1-&gt;3)-N-acetyl-alpha-D-galactosaminyl derivative + UDP + H(+)</text>
        <dbReference type="Rhea" id="RHEA:15621"/>
        <dbReference type="ChEBI" id="CHEBI:15378"/>
        <dbReference type="ChEBI" id="CHEBI:28257"/>
        <dbReference type="ChEBI" id="CHEBI:58223"/>
        <dbReference type="ChEBI" id="CHEBI:66914"/>
        <dbReference type="ChEBI" id="CHEBI:133470"/>
        <dbReference type="EC" id="2.4.1.122"/>
    </reaction>
</comment>
<proteinExistence type="inferred from homology"/>
<dbReference type="InterPro" id="IPR003378">
    <property type="entry name" value="Fringe-like_glycosylTrfase"/>
</dbReference>
<evidence type="ECO:0000256" key="3">
    <source>
        <dbReference type="ARBA" id="ARBA00004922"/>
    </source>
</evidence>
<keyword evidence="6" id="KW-0328">Glycosyltransferase</keyword>
<comment type="subcellular location">
    <subcellularLocation>
        <location evidence="2">Membrane</location>
        <topology evidence="2">Single-pass type II membrane protein</topology>
    </subcellularLocation>
</comment>
<evidence type="ECO:0000256" key="16">
    <source>
        <dbReference type="ARBA" id="ARBA00048842"/>
    </source>
</evidence>
<keyword evidence="19" id="KW-1185">Reference proteome</keyword>